<evidence type="ECO:0000259" key="2">
    <source>
        <dbReference type="Pfam" id="PF20469"/>
    </source>
</evidence>
<dbReference type="RefSeq" id="WP_102330042.1">
    <property type="nucleotide sequence ID" value="NZ_CP058566.2"/>
</dbReference>
<dbReference type="Gene3D" id="3.40.50.300">
    <property type="entry name" value="P-loop containing nucleotide triphosphate hydrolases"/>
    <property type="match status" value="1"/>
</dbReference>
<protein>
    <submittedName>
        <fullName evidence="3">DUF2813 domain-containing protein</fullName>
    </submittedName>
</protein>
<dbReference type="InterPro" id="IPR034139">
    <property type="entry name" value="TOPRIM_OLD"/>
</dbReference>
<proteinExistence type="predicted"/>
<evidence type="ECO:0000313" key="4">
    <source>
        <dbReference type="Proteomes" id="UP000235653"/>
    </source>
</evidence>
<dbReference type="EMBL" id="JQAN02000006">
    <property type="protein sequence ID" value="PPD58558.1"/>
    <property type="molecule type" value="Genomic_DNA"/>
</dbReference>
<organism evidence="3 4">
    <name type="scientific">Dehalogenimonas etheniformans</name>
    <dbReference type="NCBI Taxonomy" id="1536648"/>
    <lineage>
        <taxon>Bacteria</taxon>
        <taxon>Bacillati</taxon>
        <taxon>Chloroflexota</taxon>
        <taxon>Dehalococcoidia</taxon>
        <taxon>Dehalococcoidales</taxon>
        <taxon>Dehalococcoidaceae</taxon>
        <taxon>Dehalogenimonas</taxon>
    </lineage>
</organism>
<dbReference type="InterPro" id="IPR027417">
    <property type="entry name" value="P-loop_NTPase"/>
</dbReference>
<dbReference type="PANTHER" id="PTHR43581:SF4">
    <property type="entry name" value="ATP_GTP PHOSPHATASE"/>
    <property type="match status" value="1"/>
</dbReference>
<dbReference type="Proteomes" id="UP000235653">
    <property type="component" value="Unassembled WGS sequence"/>
</dbReference>
<sequence length="557" mass="62526">MGIWKTLKIENYRSVGSQIALSYPEGFPLIVAGENNAGKSNIARALELMLGEAWPTTEPEDHDFHNRDKELPISIGVDVEGVINTTAGGRSNEVAGFTWNYPPLDSSGKTFRMLFRNGADNVYVSSETREQCTCILIDADRRLSYQLSYASKYTFLSKLMRKFHQSLTEDPERVRRLKEKFEETKSTFQEVAPFMAFTEELRRQVTEFSGNFEYGLQIDFSAYDPSNFFHALRVQPQQGDETLSFDELGTGQEQVLALSFAYAYASAFHGGGGLTLIIEEPEAHLHPLAQKWVALKIYELARQGVQIVVTTHSPLFLNVLNLNGIALLRKHDGATQVTQLTSHDLSTYCNEHGASRATPENILAFYAAGATDEIMAGLFSRKIVLVEGPSEARALPIYFKKLGLECSKEGIAIIPVHGVGNIARWWRFFTAFGIPTYVIFDNDADDDLEHVKRSDILDTLSVTNLEIRTRLLNARTLICGARLAVFGGNFEQCLRTLFGEQYIDMERQGSLIYGLSPTRAKPLVARYVAENISYEREDLRWNDLVQLKERIVALGTA</sequence>
<evidence type="ECO:0000313" key="3">
    <source>
        <dbReference type="EMBL" id="PPD58558.1"/>
    </source>
</evidence>
<keyword evidence="4" id="KW-1185">Reference proteome</keyword>
<name>A0A2P5P8D7_9CHLR</name>
<dbReference type="AlphaFoldDB" id="A0A2P5P8D7"/>
<dbReference type="Pfam" id="PF13175">
    <property type="entry name" value="AAA_15"/>
    <property type="match status" value="1"/>
</dbReference>
<dbReference type="OrthoDB" id="9810873at2"/>
<dbReference type="InterPro" id="IPR041685">
    <property type="entry name" value="AAA_GajA/Old/RecF-like"/>
</dbReference>
<gene>
    <name evidence="3" type="ORF">JP09_001340</name>
</gene>
<accession>A0A2P5P8D7</accession>
<dbReference type="SUPFAM" id="SSF52540">
    <property type="entry name" value="P-loop containing nucleoside triphosphate hydrolases"/>
    <property type="match status" value="1"/>
</dbReference>
<evidence type="ECO:0000259" key="1">
    <source>
        <dbReference type="Pfam" id="PF13175"/>
    </source>
</evidence>
<dbReference type="CDD" id="cd01026">
    <property type="entry name" value="TOPRIM_OLD"/>
    <property type="match status" value="1"/>
</dbReference>
<reference evidence="3 4" key="1">
    <citation type="journal article" date="2017" name="ISME J.">
        <title>Grape pomace compost harbors organohalide-respiring Dehalogenimonas species with novel reductive dehalogenase genes.</title>
        <authorList>
            <person name="Yang Y."/>
            <person name="Higgins S.A."/>
            <person name="Yan J."/>
            <person name="Simsir B."/>
            <person name="Chourey K."/>
            <person name="Iyer R."/>
            <person name="Hettich R.L."/>
            <person name="Baldwin B."/>
            <person name="Ogles D.M."/>
            <person name="Loffler F.E."/>
        </authorList>
    </citation>
    <scope>NUCLEOTIDE SEQUENCE [LARGE SCALE GENOMIC DNA]</scope>
    <source>
        <strain evidence="3 4">GP</strain>
    </source>
</reference>
<dbReference type="Pfam" id="PF20469">
    <property type="entry name" value="OLD-like_TOPRIM"/>
    <property type="match status" value="1"/>
</dbReference>
<feature type="domain" description="Endonuclease GajA/Old nuclease/RecF-like AAA" evidence="1">
    <location>
        <begin position="133"/>
        <end position="315"/>
    </location>
</feature>
<dbReference type="PANTHER" id="PTHR43581">
    <property type="entry name" value="ATP/GTP PHOSPHATASE"/>
    <property type="match status" value="1"/>
</dbReference>
<dbReference type="InterPro" id="IPR051396">
    <property type="entry name" value="Bact_Antivir_Def_Nuclease"/>
</dbReference>
<comment type="caution">
    <text evidence="3">The sequence shown here is derived from an EMBL/GenBank/DDBJ whole genome shotgun (WGS) entry which is preliminary data.</text>
</comment>
<feature type="domain" description="OLD protein-like TOPRIM" evidence="2">
    <location>
        <begin position="378"/>
        <end position="443"/>
    </location>
</feature>